<dbReference type="KEGG" id="jag:GJA_3877"/>
<dbReference type="EMBL" id="HG322949">
    <property type="protein sequence ID" value="CDG84488.1"/>
    <property type="molecule type" value="Genomic_DNA"/>
</dbReference>
<gene>
    <name evidence="1" type="ORF">GJA_3877</name>
</gene>
<dbReference type="eggNOG" id="ENOG5031WQ8">
    <property type="taxonomic scope" value="Bacteria"/>
</dbReference>
<protein>
    <recommendedName>
        <fullName evidence="3">6-phosphogluconate dehydrogenase</fullName>
    </recommendedName>
</protein>
<evidence type="ECO:0000313" key="1">
    <source>
        <dbReference type="EMBL" id="CDG84488.1"/>
    </source>
</evidence>
<organism evidence="1 2">
    <name type="scientific">Janthinobacterium agaricidamnosum NBRC 102515 = DSM 9628</name>
    <dbReference type="NCBI Taxonomy" id="1349767"/>
    <lineage>
        <taxon>Bacteria</taxon>
        <taxon>Pseudomonadati</taxon>
        <taxon>Pseudomonadota</taxon>
        <taxon>Betaproteobacteria</taxon>
        <taxon>Burkholderiales</taxon>
        <taxon>Oxalobacteraceae</taxon>
        <taxon>Janthinobacterium</taxon>
    </lineage>
</organism>
<reference evidence="1 2" key="1">
    <citation type="journal article" date="2015" name="Genome Announc.">
        <title>Genome Sequence of Mushroom Soft-Rot Pathogen Janthinobacterium agaricidamnosum.</title>
        <authorList>
            <person name="Graupner K."/>
            <person name="Lackner G."/>
            <person name="Hertweck C."/>
        </authorList>
    </citation>
    <scope>NUCLEOTIDE SEQUENCE [LARGE SCALE GENOMIC DNA]</scope>
    <source>
        <strain evidence="2">NBRC 102515 / DSM 9628</strain>
    </source>
</reference>
<name>W0VAW5_9BURK</name>
<dbReference type="HOGENOM" id="CLU_136707_2_0_4"/>
<dbReference type="RefSeq" id="WP_038494880.1">
    <property type="nucleotide sequence ID" value="NZ_BCTH01000071.1"/>
</dbReference>
<dbReference type="AlphaFoldDB" id="W0VAW5"/>
<accession>W0VAW5</accession>
<sequence>MTTTSKKVTLVLIGFIIAALLIFAAYCWITLSFSYSEGERAGYLQKFSKRGWICKTWEGEILLTALPGTIPEKFQFSVRNEEVARQLSAAAGKRLLITYSQHKGVPTECFGETEYYADKVQVIQ</sequence>
<dbReference type="PATRIC" id="fig|1349767.4.peg.464"/>
<evidence type="ECO:0000313" key="2">
    <source>
        <dbReference type="Proteomes" id="UP000027604"/>
    </source>
</evidence>
<keyword evidence="2" id="KW-1185">Reference proteome</keyword>
<proteinExistence type="predicted"/>
<evidence type="ECO:0008006" key="3">
    <source>
        <dbReference type="Google" id="ProtNLM"/>
    </source>
</evidence>
<dbReference type="STRING" id="1349767.GJA_3877"/>
<dbReference type="Proteomes" id="UP000027604">
    <property type="component" value="Chromosome I"/>
</dbReference>
<dbReference type="OrthoDB" id="9794557at2"/>